<evidence type="ECO:0000256" key="2">
    <source>
        <dbReference type="ARBA" id="ARBA00022737"/>
    </source>
</evidence>
<dbReference type="InterPro" id="IPR015915">
    <property type="entry name" value="Kelch-typ_b-propeller"/>
</dbReference>
<dbReference type="PANTHER" id="PTHR45632">
    <property type="entry name" value="LD33804P"/>
    <property type="match status" value="1"/>
</dbReference>
<dbReference type="InterPro" id="IPR006652">
    <property type="entry name" value="Kelch_1"/>
</dbReference>
<dbReference type="Gene3D" id="1.25.40.420">
    <property type="match status" value="1"/>
</dbReference>
<evidence type="ECO:0000313" key="5">
    <source>
        <dbReference type="EMBL" id="CAD7240344.1"/>
    </source>
</evidence>
<dbReference type="Proteomes" id="UP000677054">
    <property type="component" value="Unassembled WGS sequence"/>
</dbReference>
<keyword evidence="2" id="KW-0677">Repeat</keyword>
<keyword evidence="1" id="KW-0880">Kelch repeat</keyword>
<evidence type="ECO:0000313" key="6">
    <source>
        <dbReference type="Proteomes" id="UP000677054"/>
    </source>
</evidence>
<gene>
    <name evidence="5" type="ORF">DSTB1V02_LOCUS369</name>
</gene>
<dbReference type="Pfam" id="PF07707">
    <property type="entry name" value="BACK"/>
    <property type="match status" value="1"/>
</dbReference>
<organism evidence="5">
    <name type="scientific">Darwinula stevensoni</name>
    <dbReference type="NCBI Taxonomy" id="69355"/>
    <lineage>
        <taxon>Eukaryota</taxon>
        <taxon>Metazoa</taxon>
        <taxon>Ecdysozoa</taxon>
        <taxon>Arthropoda</taxon>
        <taxon>Crustacea</taxon>
        <taxon>Oligostraca</taxon>
        <taxon>Ostracoda</taxon>
        <taxon>Podocopa</taxon>
        <taxon>Podocopida</taxon>
        <taxon>Darwinulocopina</taxon>
        <taxon>Darwinuloidea</taxon>
        <taxon>Darwinulidae</taxon>
        <taxon>Darwinula</taxon>
    </lineage>
</organism>
<dbReference type="InterPro" id="IPR011705">
    <property type="entry name" value="BACK"/>
</dbReference>
<dbReference type="Gene3D" id="3.30.710.10">
    <property type="entry name" value="Potassium Channel Kv1.1, Chain A"/>
    <property type="match status" value="1"/>
</dbReference>
<dbReference type="Pfam" id="PF00651">
    <property type="entry name" value="BTB"/>
    <property type="match status" value="1"/>
</dbReference>
<dbReference type="InterPro" id="IPR000210">
    <property type="entry name" value="BTB/POZ_dom"/>
</dbReference>
<dbReference type="InterPro" id="IPR011333">
    <property type="entry name" value="SKP1/BTB/POZ_sf"/>
</dbReference>
<feature type="region of interest" description="Disordered" evidence="3">
    <location>
        <begin position="1"/>
        <end position="27"/>
    </location>
</feature>
<feature type="compositionally biased region" description="Low complexity" evidence="3">
    <location>
        <begin position="17"/>
        <end position="27"/>
    </location>
</feature>
<proteinExistence type="predicted"/>
<dbReference type="GO" id="GO:0003779">
    <property type="term" value="F:actin binding"/>
    <property type="evidence" value="ECO:0007669"/>
    <property type="project" value="UniProtKB-KW"/>
</dbReference>
<dbReference type="EMBL" id="LR899541">
    <property type="protein sequence ID" value="CAD7240344.1"/>
    <property type="molecule type" value="Genomic_DNA"/>
</dbReference>
<dbReference type="SUPFAM" id="SSF117281">
    <property type="entry name" value="Kelch motif"/>
    <property type="match status" value="1"/>
</dbReference>
<dbReference type="CDD" id="cd18186">
    <property type="entry name" value="BTB_POZ_ZBTB_KLHL-like"/>
    <property type="match status" value="1"/>
</dbReference>
<name>A0A7R8X0B0_9CRUS</name>
<protein>
    <recommendedName>
        <fullName evidence="4">BTB domain-containing protein</fullName>
    </recommendedName>
</protein>
<evidence type="ECO:0000256" key="1">
    <source>
        <dbReference type="ARBA" id="ARBA00022441"/>
    </source>
</evidence>
<dbReference type="PANTHER" id="PTHR45632:SF5">
    <property type="entry name" value="KELCH-LIKE PROTEIN 22"/>
    <property type="match status" value="1"/>
</dbReference>
<accession>A0A7R8X0B0</accession>
<evidence type="ECO:0000259" key="4">
    <source>
        <dbReference type="PROSITE" id="PS50097"/>
    </source>
</evidence>
<dbReference type="AlphaFoldDB" id="A0A7R8X0B0"/>
<reference evidence="5" key="1">
    <citation type="submission" date="2020-11" db="EMBL/GenBank/DDBJ databases">
        <authorList>
            <person name="Tran Van P."/>
        </authorList>
    </citation>
    <scope>NUCLEOTIDE SEQUENCE</scope>
</reference>
<keyword evidence="6" id="KW-1185">Reference proteome</keyword>
<dbReference type="SUPFAM" id="SSF54695">
    <property type="entry name" value="POZ domain"/>
    <property type="match status" value="1"/>
</dbReference>
<dbReference type="Gene3D" id="2.120.10.80">
    <property type="entry name" value="Kelch-type beta propeller"/>
    <property type="match status" value="1"/>
</dbReference>
<dbReference type="Pfam" id="PF01344">
    <property type="entry name" value="Kelch_1"/>
    <property type="match status" value="1"/>
</dbReference>
<dbReference type="OrthoDB" id="45365at2759"/>
<dbReference type="FunFam" id="1.25.40.420:FF:000001">
    <property type="entry name" value="Kelch-like family member 12"/>
    <property type="match status" value="1"/>
</dbReference>
<dbReference type="EMBL" id="CAJPEV010000024">
    <property type="protein sequence ID" value="CAG0878989.1"/>
    <property type="molecule type" value="Genomic_DNA"/>
</dbReference>
<sequence>MALRRTSPRPSRPDPPGATSSSSSKAADSTPAKVIVASVSPYFRQMFSTDFRDVSQREIRLEGFTNIGFEPIWDYIYGTRIEVEGEEGALATFRDPHFLGMKRLCQRISATIKAFLDSENAFRVLQIAEQYDYQDLREAAVAQISLRFHEVVQSRDSMSISFETLSSFLGRNDLVVSSEKEVYEATRKWLDHDSSRKRHLPDLLEKIRLPLLPYEYLMSVLLKDAVISGDPRCNKAITDARDFHIPELRHTVPKEKTRSRATPDSIWCMNGNGIIYRIRPNNWDLDGITRNPLNVHHAFAGIDRKLYVTGKSEMKIFDTEKNEWMEGPKPPEYFRCPATAVSPGSIFICGGHNENNENERSAFRYDVGSREWVRLVDMKYHRRLAGACYHDSCLHVIGGNPNSNKHEHLDLRTSRWEELAQFPKQWWYHALSPR</sequence>
<feature type="domain" description="BTB" evidence="4">
    <location>
        <begin position="33"/>
        <end position="85"/>
    </location>
</feature>
<evidence type="ECO:0000256" key="3">
    <source>
        <dbReference type="SAM" id="MobiDB-lite"/>
    </source>
</evidence>
<dbReference type="SMART" id="SM00612">
    <property type="entry name" value="Kelch"/>
    <property type="match status" value="1"/>
</dbReference>
<dbReference type="SMART" id="SM00875">
    <property type="entry name" value="BACK"/>
    <property type="match status" value="1"/>
</dbReference>
<dbReference type="PROSITE" id="PS50097">
    <property type="entry name" value="BTB"/>
    <property type="match status" value="1"/>
</dbReference>